<feature type="transmembrane region" description="Helical" evidence="8">
    <location>
        <begin position="338"/>
        <end position="356"/>
    </location>
</feature>
<dbReference type="RefSeq" id="WP_379559920.1">
    <property type="nucleotide sequence ID" value="NZ_JBHUMX010000001.1"/>
</dbReference>
<feature type="transmembrane region" description="Helical" evidence="8">
    <location>
        <begin position="308"/>
        <end position="326"/>
    </location>
</feature>
<evidence type="ECO:0000259" key="9">
    <source>
        <dbReference type="PROSITE" id="PS50850"/>
    </source>
</evidence>
<protein>
    <submittedName>
        <fullName evidence="10">MFS transporter</fullName>
    </submittedName>
</protein>
<accession>A0ABW5PW19</accession>
<evidence type="ECO:0000313" key="10">
    <source>
        <dbReference type="EMBL" id="MFD2627300.1"/>
    </source>
</evidence>
<sequence length="395" mass="43552">MILSRKKYAAMTAILFLCALTVVSSVYTMTPLTEPLMQSLKINHTQAAGAASVFSFFYAVGFLVFGPIGSRFGNRRTMLTGLLTLGIITLAGGLVMDYSTLLLLRAFQGFFAASFAPNALTYVFQTYPDRQRITAISYISFGYVTAGIFGQVMATILDYYYKWQAIFLVFGILYIFIFLMMTWGLPKERKQASTIYKQQYWKSVIMLLKVKQLMYCYVITSVLLLAFIGMYTILGGSLQAAPYYITDIELLFIRSVGFIGMLLSLCSGYFVEKFGAIRTLRGSLAISIGGLCGVGLLSNPLMITVMSILFVAGISLTFPVMMLLVGEWGGAERAAASSFYAFILFVGATIGPMIAVPLYQAFGFMVSCCLLAAILGFGSIFSLFIREKKKTLTRD</sequence>
<dbReference type="Gene3D" id="1.20.1250.20">
    <property type="entry name" value="MFS general substrate transporter like domains"/>
    <property type="match status" value="2"/>
</dbReference>
<comment type="caution">
    <text evidence="10">The sequence shown here is derived from an EMBL/GenBank/DDBJ whole genome shotgun (WGS) entry which is preliminary data.</text>
</comment>
<feature type="transmembrane region" description="Helical" evidence="8">
    <location>
        <begin position="251"/>
        <end position="271"/>
    </location>
</feature>
<evidence type="ECO:0000256" key="4">
    <source>
        <dbReference type="ARBA" id="ARBA00022475"/>
    </source>
</evidence>
<evidence type="ECO:0000256" key="1">
    <source>
        <dbReference type="ARBA" id="ARBA00004651"/>
    </source>
</evidence>
<dbReference type="PROSITE" id="PS50850">
    <property type="entry name" value="MFS"/>
    <property type="match status" value="1"/>
</dbReference>
<feature type="transmembrane region" description="Helical" evidence="8">
    <location>
        <begin position="78"/>
        <end position="96"/>
    </location>
</feature>
<keyword evidence="4" id="KW-1003">Cell membrane</keyword>
<feature type="transmembrane region" description="Helical" evidence="8">
    <location>
        <begin position="136"/>
        <end position="157"/>
    </location>
</feature>
<comment type="subcellular location">
    <subcellularLocation>
        <location evidence="1">Cell membrane</location>
        <topology evidence="1">Multi-pass membrane protein</topology>
    </subcellularLocation>
</comment>
<feature type="transmembrane region" description="Helical" evidence="8">
    <location>
        <begin position="48"/>
        <end position="66"/>
    </location>
</feature>
<dbReference type="PANTHER" id="PTHR43271:SF2">
    <property type="entry name" value="BLL2771 PROTEIN"/>
    <property type="match status" value="1"/>
</dbReference>
<name>A0ABW5PW19_9BACI</name>
<feature type="transmembrane region" description="Helical" evidence="8">
    <location>
        <begin position="213"/>
        <end position="231"/>
    </location>
</feature>
<keyword evidence="6 8" id="KW-1133">Transmembrane helix</keyword>
<feature type="transmembrane region" description="Helical" evidence="8">
    <location>
        <begin position="362"/>
        <end position="385"/>
    </location>
</feature>
<dbReference type="EMBL" id="JBHUMX010000001">
    <property type="protein sequence ID" value="MFD2627300.1"/>
    <property type="molecule type" value="Genomic_DNA"/>
</dbReference>
<keyword evidence="7 8" id="KW-0472">Membrane</keyword>
<feature type="transmembrane region" description="Helical" evidence="8">
    <location>
        <begin position="283"/>
        <end position="302"/>
    </location>
</feature>
<proteinExistence type="inferred from homology"/>
<keyword evidence="5 8" id="KW-0812">Transmembrane</keyword>
<gene>
    <name evidence="10" type="ORF">ACFSUN_00680</name>
</gene>
<dbReference type="InterPro" id="IPR011701">
    <property type="entry name" value="MFS"/>
</dbReference>
<dbReference type="InterPro" id="IPR036259">
    <property type="entry name" value="MFS_trans_sf"/>
</dbReference>
<dbReference type="CDD" id="cd17324">
    <property type="entry name" value="MFS_NepI_like"/>
    <property type="match status" value="1"/>
</dbReference>
<feature type="transmembrane region" description="Helical" evidence="8">
    <location>
        <begin position="163"/>
        <end position="185"/>
    </location>
</feature>
<dbReference type="InterPro" id="IPR020846">
    <property type="entry name" value="MFS_dom"/>
</dbReference>
<feature type="domain" description="Major facilitator superfamily (MFS) profile" evidence="9">
    <location>
        <begin position="11"/>
        <end position="390"/>
    </location>
</feature>
<dbReference type="Pfam" id="PF07690">
    <property type="entry name" value="MFS_1"/>
    <property type="match status" value="2"/>
</dbReference>
<evidence type="ECO:0000256" key="2">
    <source>
        <dbReference type="ARBA" id="ARBA00008335"/>
    </source>
</evidence>
<evidence type="ECO:0000256" key="7">
    <source>
        <dbReference type="ARBA" id="ARBA00023136"/>
    </source>
</evidence>
<organism evidence="10 11">
    <name type="scientific">Oceanobacillus kapialis</name>
    <dbReference type="NCBI Taxonomy" id="481353"/>
    <lineage>
        <taxon>Bacteria</taxon>
        <taxon>Bacillati</taxon>
        <taxon>Bacillota</taxon>
        <taxon>Bacilli</taxon>
        <taxon>Bacillales</taxon>
        <taxon>Bacillaceae</taxon>
        <taxon>Oceanobacillus</taxon>
    </lineage>
</organism>
<dbReference type="PANTHER" id="PTHR43271">
    <property type="entry name" value="BLL2771 PROTEIN"/>
    <property type="match status" value="1"/>
</dbReference>
<dbReference type="SUPFAM" id="SSF103473">
    <property type="entry name" value="MFS general substrate transporter"/>
    <property type="match status" value="1"/>
</dbReference>
<evidence type="ECO:0000256" key="5">
    <source>
        <dbReference type="ARBA" id="ARBA00022692"/>
    </source>
</evidence>
<evidence type="ECO:0000256" key="6">
    <source>
        <dbReference type="ARBA" id="ARBA00022989"/>
    </source>
</evidence>
<comment type="similarity">
    <text evidence="2">Belongs to the major facilitator superfamily.</text>
</comment>
<feature type="transmembrane region" description="Helical" evidence="8">
    <location>
        <begin position="102"/>
        <end position="124"/>
    </location>
</feature>
<keyword evidence="3" id="KW-0813">Transport</keyword>
<dbReference type="Proteomes" id="UP001597451">
    <property type="component" value="Unassembled WGS sequence"/>
</dbReference>
<evidence type="ECO:0000313" key="11">
    <source>
        <dbReference type="Proteomes" id="UP001597451"/>
    </source>
</evidence>
<evidence type="ECO:0000256" key="8">
    <source>
        <dbReference type="SAM" id="Phobius"/>
    </source>
</evidence>
<reference evidence="11" key="1">
    <citation type="journal article" date="2019" name="Int. J. Syst. Evol. Microbiol.">
        <title>The Global Catalogue of Microorganisms (GCM) 10K type strain sequencing project: providing services to taxonomists for standard genome sequencing and annotation.</title>
        <authorList>
            <consortium name="The Broad Institute Genomics Platform"/>
            <consortium name="The Broad Institute Genome Sequencing Center for Infectious Disease"/>
            <person name="Wu L."/>
            <person name="Ma J."/>
        </authorList>
    </citation>
    <scope>NUCLEOTIDE SEQUENCE [LARGE SCALE GENOMIC DNA]</scope>
    <source>
        <strain evidence="11">TISTR 1858</strain>
    </source>
</reference>
<keyword evidence="11" id="KW-1185">Reference proteome</keyword>
<evidence type="ECO:0000256" key="3">
    <source>
        <dbReference type="ARBA" id="ARBA00022448"/>
    </source>
</evidence>